<evidence type="ECO:0000313" key="6">
    <source>
        <dbReference type="EMBL" id="KFL29559.1"/>
    </source>
</evidence>
<dbReference type="OrthoDB" id="9786526at2"/>
<dbReference type="PRINTS" id="PR00039">
    <property type="entry name" value="HTHLYSR"/>
</dbReference>
<dbReference type="Pfam" id="PF03466">
    <property type="entry name" value="LysR_substrate"/>
    <property type="match status" value="1"/>
</dbReference>
<dbReference type="Gene3D" id="1.10.10.10">
    <property type="entry name" value="Winged helix-like DNA-binding domain superfamily/Winged helix DNA-binding domain"/>
    <property type="match status" value="1"/>
</dbReference>
<dbReference type="Pfam" id="PF00126">
    <property type="entry name" value="HTH_1"/>
    <property type="match status" value="1"/>
</dbReference>
<sequence length="304" mass="33602">MDRFDAMRVFVRVAERRSFTQAANDLGLPRSTVTEAIRQLEERLGIRLLERTTRVVRPTLDGEAYYHRCLDILADIEDAEGAFAGVKPKGLLRVDVHGTLARHFVLPSLPRFLTDYPEIELYMSEGDRLADLVREGIDCVLRVGIPQDSDMVARKVAMLAEVTLASPSYLDRFGEPETIAALWDGHRMVGFHSTATGGLLPLLFAVDGKKQEVTLPATISVNAAESYVAAAKLGLGIIQVPRYHAEAALHTGEFVELLPDNPPSPTPVSLLYPRNRQLSPRVRVFLDWVTSEFARSGKPNDGSA</sequence>
<organism evidence="6 7">
    <name type="scientific">Devosia riboflavina</name>
    <dbReference type="NCBI Taxonomy" id="46914"/>
    <lineage>
        <taxon>Bacteria</taxon>
        <taxon>Pseudomonadati</taxon>
        <taxon>Pseudomonadota</taxon>
        <taxon>Alphaproteobacteria</taxon>
        <taxon>Hyphomicrobiales</taxon>
        <taxon>Devosiaceae</taxon>
        <taxon>Devosia</taxon>
    </lineage>
</organism>
<dbReference type="EMBL" id="JQGC01000023">
    <property type="protein sequence ID" value="KFL29559.1"/>
    <property type="molecule type" value="Genomic_DNA"/>
</dbReference>
<keyword evidence="2" id="KW-0805">Transcription regulation</keyword>
<comment type="caution">
    <text evidence="6">The sequence shown here is derived from an EMBL/GenBank/DDBJ whole genome shotgun (WGS) entry which is preliminary data.</text>
</comment>
<accession>A0A087LY56</accession>
<keyword evidence="4" id="KW-0804">Transcription</keyword>
<protein>
    <submittedName>
        <fullName evidence="6">Transcriptional regulator</fullName>
    </submittedName>
</protein>
<dbReference type="Proteomes" id="UP000028981">
    <property type="component" value="Unassembled WGS sequence"/>
</dbReference>
<name>A0A087LY56_9HYPH</name>
<proteinExistence type="inferred from homology"/>
<comment type="similarity">
    <text evidence="1">Belongs to the LysR transcriptional regulatory family.</text>
</comment>
<gene>
    <name evidence="6" type="ORF">JP75_20190</name>
</gene>
<dbReference type="STRING" id="46914.JP75_20190"/>
<evidence type="ECO:0000256" key="1">
    <source>
        <dbReference type="ARBA" id="ARBA00009437"/>
    </source>
</evidence>
<evidence type="ECO:0000313" key="7">
    <source>
        <dbReference type="Proteomes" id="UP000028981"/>
    </source>
</evidence>
<dbReference type="AlphaFoldDB" id="A0A087LY56"/>
<dbReference type="CDD" id="cd08472">
    <property type="entry name" value="PBP2_CrgA_like_3"/>
    <property type="match status" value="1"/>
</dbReference>
<dbReference type="GO" id="GO:0003700">
    <property type="term" value="F:DNA-binding transcription factor activity"/>
    <property type="evidence" value="ECO:0007669"/>
    <property type="project" value="InterPro"/>
</dbReference>
<dbReference type="PANTHER" id="PTHR30537:SF72">
    <property type="entry name" value="LYSR FAMILY TRANSCRIPTIONAL REGULATOR"/>
    <property type="match status" value="1"/>
</dbReference>
<dbReference type="PROSITE" id="PS50931">
    <property type="entry name" value="HTH_LYSR"/>
    <property type="match status" value="1"/>
</dbReference>
<keyword evidence="7" id="KW-1185">Reference proteome</keyword>
<evidence type="ECO:0000256" key="4">
    <source>
        <dbReference type="ARBA" id="ARBA00023163"/>
    </source>
</evidence>
<dbReference type="Gene3D" id="3.40.190.290">
    <property type="match status" value="1"/>
</dbReference>
<dbReference type="InterPro" id="IPR058163">
    <property type="entry name" value="LysR-type_TF_proteobact-type"/>
</dbReference>
<dbReference type="SUPFAM" id="SSF53850">
    <property type="entry name" value="Periplasmic binding protein-like II"/>
    <property type="match status" value="1"/>
</dbReference>
<dbReference type="SUPFAM" id="SSF46785">
    <property type="entry name" value="Winged helix' DNA-binding domain"/>
    <property type="match status" value="1"/>
</dbReference>
<dbReference type="GO" id="GO:0043565">
    <property type="term" value="F:sequence-specific DNA binding"/>
    <property type="evidence" value="ECO:0007669"/>
    <property type="project" value="TreeGrafter"/>
</dbReference>
<dbReference type="RefSeq" id="WP_035086207.1">
    <property type="nucleotide sequence ID" value="NZ_JQGC01000023.1"/>
</dbReference>
<evidence type="ECO:0000256" key="3">
    <source>
        <dbReference type="ARBA" id="ARBA00023125"/>
    </source>
</evidence>
<dbReference type="FunFam" id="1.10.10.10:FF:000001">
    <property type="entry name" value="LysR family transcriptional regulator"/>
    <property type="match status" value="1"/>
</dbReference>
<reference evidence="6 7" key="1">
    <citation type="submission" date="2014-08" db="EMBL/GenBank/DDBJ databases">
        <authorList>
            <person name="Hassan Y.I."/>
            <person name="Lepp D."/>
            <person name="Zhou T."/>
        </authorList>
    </citation>
    <scope>NUCLEOTIDE SEQUENCE [LARGE SCALE GENOMIC DNA]</scope>
    <source>
        <strain evidence="6 7">IFO13584</strain>
    </source>
</reference>
<evidence type="ECO:0000259" key="5">
    <source>
        <dbReference type="PROSITE" id="PS50931"/>
    </source>
</evidence>
<dbReference type="PANTHER" id="PTHR30537">
    <property type="entry name" value="HTH-TYPE TRANSCRIPTIONAL REGULATOR"/>
    <property type="match status" value="1"/>
</dbReference>
<dbReference type="InterPro" id="IPR005119">
    <property type="entry name" value="LysR_subst-bd"/>
</dbReference>
<keyword evidence="3" id="KW-0238">DNA-binding</keyword>
<feature type="domain" description="HTH lysR-type" evidence="5">
    <location>
        <begin position="1"/>
        <end position="59"/>
    </location>
</feature>
<evidence type="ECO:0000256" key="2">
    <source>
        <dbReference type="ARBA" id="ARBA00023015"/>
    </source>
</evidence>
<dbReference type="GO" id="GO:0006351">
    <property type="term" value="P:DNA-templated transcription"/>
    <property type="evidence" value="ECO:0007669"/>
    <property type="project" value="TreeGrafter"/>
</dbReference>
<dbReference type="InterPro" id="IPR000847">
    <property type="entry name" value="LysR_HTH_N"/>
</dbReference>
<dbReference type="InterPro" id="IPR036388">
    <property type="entry name" value="WH-like_DNA-bd_sf"/>
</dbReference>
<dbReference type="InterPro" id="IPR036390">
    <property type="entry name" value="WH_DNA-bd_sf"/>
</dbReference>